<feature type="domain" description="PpiC" evidence="13">
    <location>
        <begin position="266"/>
        <end position="368"/>
    </location>
</feature>
<evidence type="ECO:0000256" key="6">
    <source>
        <dbReference type="ARBA" id="ARBA00023136"/>
    </source>
</evidence>
<comment type="caution">
    <text evidence="14">The sequence shown here is derived from an EMBL/GenBank/DDBJ whole genome shotgun (WGS) entry which is preliminary data.</text>
</comment>
<dbReference type="SUPFAM" id="SSF54534">
    <property type="entry name" value="FKBP-like"/>
    <property type="match status" value="1"/>
</dbReference>
<keyword evidence="5 12" id="KW-1133">Transmembrane helix</keyword>
<gene>
    <name evidence="14" type="primary">ppiD</name>
    <name evidence="14" type="ORF">GCM10011450_05650</name>
</gene>
<evidence type="ECO:0000256" key="11">
    <source>
        <dbReference type="PROSITE-ProRule" id="PRU00278"/>
    </source>
</evidence>
<protein>
    <recommendedName>
        <fullName evidence="9">Periplasmic chaperone PpiD</fullName>
    </recommendedName>
    <alternativeName>
        <fullName evidence="10">Periplasmic folding chaperone</fullName>
    </alternativeName>
</protein>
<dbReference type="Pfam" id="PF13624">
    <property type="entry name" value="SurA_N_3"/>
    <property type="match status" value="1"/>
</dbReference>
<keyword evidence="11 14" id="KW-0413">Isomerase</keyword>
<evidence type="ECO:0000256" key="1">
    <source>
        <dbReference type="ARBA" id="ARBA00004382"/>
    </source>
</evidence>
<keyword evidence="2" id="KW-1003">Cell membrane</keyword>
<keyword evidence="4 12" id="KW-0812">Transmembrane</keyword>
<dbReference type="EMBL" id="BMYS01000002">
    <property type="protein sequence ID" value="GGW78577.1"/>
    <property type="molecule type" value="Genomic_DNA"/>
</dbReference>
<evidence type="ECO:0000259" key="13">
    <source>
        <dbReference type="PROSITE" id="PS50198"/>
    </source>
</evidence>
<dbReference type="InterPro" id="IPR046357">
    <property type="entry name" value="PPIase_dom_sf"/>
</dbReference>
<evidence type="ECO:0000313" key="15">
    <source>
        <dbReference type="Proteomes" id="UP000608345"/>
    </source>
</evidence>
<evidence type="ECO:0000256" key="2">
    <source>
        <dbReference type="ARBA" id="ARBA00022475"/>
    </source>
</evidence>
<reference evidence="14" key="1">
    <citation type="journal article" date="2014" name="Int. J. Syst. Evol. Microbiol.">
        <title>Complete genome sequence of Corynebacterium casei LMG S-19264T (=DSM 44701T), isolated from a smear-ripened cheese.</title>
        <authorList>
            <consortium name="US DOE Joint Genome Institute (JGI-PGF)"/>
            <person name="Walter F."/>
            <person name="Albersmeier A."/>
            <person name="Kalinowski J."/>
            <person name="Ruckert C."/>
        </authorList>
    </citation>
    <scope>NUCLEOTIDE SEQUENCE</scope>
    <source>
        <strain evidence="14">KCTC 23732</strain>
    </source>
</reference>
<dbReference type="GO" id="GO:0003755">
    <property type="term" value="F:peptidyl-prolyl cis-trans isomerase activity"/>
    <property type="evidence" value="ECO:0007669"/>
    <property type="project" value="UniProtKB-KW"/>
</dbReference>
<organism evidence="14 15">
    <name type="scientific">Advenella faeciporci</name>
    <dbReference type="NCBI Taxonomy" id="797535"/>
    <lineage>
        <taxon>Bacteria</taxon>
        <taxon>Pseudomonadati</taxon>
        <taxon>Pseudomonadota</taxon>
        <taxon>Betaproteobacteria</taxon>
        <taxon>Burkholderiales</taxon>
        <taxon>Alcaligenaceae</taxon>
    </lineage>
</organism>
<evidence type="ECO:0000256" key="8">
    <source>
        <dbReference type="ARBA" id="ARBA00038408"/>
    </source>
</evidence>
<comment type="subcellular location">
    <subcellularLocation>
        <location evidence="1">Cell inner membrane</location>
        <topology evidence="1">Single-pass type II membrane protein</topology>
        <orientation evidence="1">Periplasmic side</orientation>
    </subcellularLocation>
</comment>
<keyword evidence="15" id="KW-1185">Reference proteome</keyword>
<dbReference type="Proteomes" id="UP000608345">
    <property type="component" value="Unassembled WGS sequence"/>
</dbReference>
<evidence type="ECO:0000256" key="3">
    <source>
        <dbReference type="ARBA" id="ARBA00022519"/>
    </source>
</evidence>
<dbReference type="PANTHER" id="PTHR47529">
    <property type="entry name" value="PEPTIDYL-PROLYL CIS-TRANS ISOMERASE D"/>
    <property type="match status" value="1"/>
</dbReference>
<sequence length="650" mass="71476">MFEFIRTHQRIVLAALIILVVPSFVFFGVADYQSFVSNDVKLAAVKETNITQEQFNQSWRARLDQMRMDAGANFDVSKVDTPANRQAWLNQLINTQVLQQEVIDGHFNATDNMVRSAIGSNPQFHENGVYSPLKYSEFLGNNGIRDIDYEAYVRQNLAYSHVLEPIAQSVSLPAKTLELLQSAMVQERAVRLKEFEVSTYLQDVTVSDDDIRQWYDKNSKTLEVPRYVDAQYIILNQDAALKSVPEVSDADIESYYKSNIGKYTKQERRVVNHIQIMVPAGADAAAQEEVLKKARDVAAQAKADPAKFSALAKQYSDDAGTKNLDGSLGLLARGDIPVLDEAIFSLTESGVTDPVKVGNSYHIIQVASIDEGSVQPLSAIKSQVLEEIRLQLASEKFADLATGLTQQVNDDRSSLQGVADNLQLELKTVNGIARDLLLTAGQVGENAASASPDAKYFEAPRVREVLFSDEVLKQKLNSGVIEISPSELLVVRVVQEVPATIPALESVKTEVEARVRNEKALEQAKLAGAQELKMLQENGQSTSAGFGPETMISRLMTNQLPEAMLNTIMSAPTDKLPSFVGTATPNGYVIAQVDKVSEGNPEMKMLFTQFLQPGLESGVAIEIAQGVTNILRANHKVQVFPEAEKVILGE</sequence>
<evidence type="ECO:0000256" key="9">
    <source>
        <dbReference type="ARBA" id="ARBA00040743"/>
    </source>
</evidence>
<evidence type="ECO:0000256" key="4">
    <source>
        <dbReference type="ARBA" id="ARBA00022692"/>
    </source>
</evidence>
<dbReference type="PROSITE" id="PS50198">
    <property type="entry name" value="PPIC_PPIASE_2"/>
    <property type="match status" value="1"/>
</dbReference>
<feature type="transmembrane region" description="Helical" evidence="12">
    <location>
        <begin position="12"/>
        <end position="30"/>
    </location>
</feature>
<reference evidence="14" key="2">
    <citation type="submission" date="2020-09" db="EMBL/GenBank/DDBJ databases">
        <authorList>
            <person name="Sun Q."/>
            <person name="Kim S."/>
        </authorList>
    </citation>
    <scope>NUCLEOTIDE SEQUENCE</scope>
    <source>
        <strain evidence="14">KCTC 23732</strain>
    </source>
</reference>
<accession>A0A918JGA8</accession>
<dbReference type="Gene3D" id="3.10.50.40">
    <property type="match status" value="1"/>
</dbReference>
<dbReference type="InterPro" id="IPR052029">
    <property type="entry name" value="PpiD_chaperone"/>
</dbReference>
<keyword evidence="6 12" id="KW-0472">Membrane</keyword>
<keyword evidence="3" id="KW-0997">Cell inner membrane</keyword>
<dbReference type="RefSeq" id="WP_189383927.1">
    <property type="nucleotide sequence ID" value="NZ_BAABFY010000057.1"/>
</dbReference>
<keyword evidence="11" id="KW-0697">Rotamase</keyword>
<evidence type="ECO:0000256" key="7">
    <source>
        <dbReference type="ARBA" id="ARBA00023186"/>
    </source>
</evidence>
<dbReference type="AlphaFoldDB" id="A0A918JGA8"/>
<dbReference type="InterPro" id="IPR000297">
    <property type="entry name" value="PPIase_PpiC"/>
</dbReference>
<evidence type="ECO:0000313" key="14">
    <source>
        <dbReference type="EMBL" id="GGW78577.1"/>
    </source>
</evidence>
<evidence type="ECO:0000256" key="5">
    <source>
        <dbReference type="ARBA" id="ARBA00022989"/>
    </source>
</evidence>
<dbReference type="Pfam" id="PF13145">
    <property type="entry name" value="Rotamase_2"/>
    <property type="match status" value="1"/>
</dbReference>
<proteinExistence type="inferred from homology"/>
<dbReference type="InterPro" id="IPR027304">
    <property type="entry name" value="Trigger_fact/SurA_dom_sf"/>
</dbReference>
<evidence type="ECO:0000256" key="12">
    <source>
        <dbReference type="SAM" id="Phobius"/>
    </source>
</evidence>
<dbReference type="GO" id="GO:0005886">
    <property type="term" value="C:plasma membrane"/>
    <property type="evidence" value="ECO:0007669"/>
    <property type="project" value="UniProtKB-SubCell"/>
</dbReference>
<dbReference type="PANTHER" id="PTHR47529:SF1">
    <property type="entry name" value="PERIPLASMIC CHAPERONE PPID"/>
    <property type="match status" value="1"/>
</dbReference>
<evidence type="ECO:0000256" key="10">
    <source>
        <dbReference type="ARBA" id="ARBA00042775"/>
    </source>
</evidence>
<keyword evidence="7" id="KW-0143">Chaperone</keyword>
<comment type="similarity">
    <text evidence="8">Belongs to the PpiD chaperone family.</text>
</comment>
<dbReference type="SUPFAM" id="SSF109998">
    <property type="entry name" value="Triger factor/SurA peptide-binding domain-like"/>
    <property type="match status" value="1"/>
</dbReference>
<name>A0A918JGA8_9BURK</name>